<dbReference type="PROSITE" id="PS50048">
    <property type="entry name" value="ZN2_CY6_FUNGAL_2"/>
    <property type="match status" value="1"/>
</dbReference>
<dbReference type="GO" id="GO:0008270">
    <property type="term" value="F:zinc ion binding"/>
    <property type="evidence" value="ECO:0007669"/>
    <property type="project" value="InterPro"/>
</dbReference>
<feature type="compositionally biased region" description="Low complexity" evidence="4">
    <location>
        <begin position="299"/>
        <end position="318"/>
    </location>
</feature>
<proteinExistence type="predicted"/>
<dbReference type="Gene3D" id="4.10.240.10">
    <property type="entry name" value="Zn(2)-C6 fungal-type DNA-binding domain"/>
    <property type="match status" value="1"/>
</dbReference>
<gene>
    <name evidence="6" type="ORF">PNOK_0963300</name>
</gene>
<evidence type="ECO:0000256" key="1">
    <source>
        <dbReference type="ARBA" id="ARBA00004123"/>
    </source>
</evidence>
<dbReference type="InParanoid" id="A0A286U693"/>
<dbReference type="GO" id="GO:0005634">
    <property type="term" value="C:nucleus"/>
    <property type="evidence" value="ECO:0007669"/>
    <property type="project" value="UniProtKB-SubCell"/>
</dbReference>
<dbReference type="CDD" id="cd12148">
    <property type="entry name" value="fungal_TF_MHR"/>
    <property type="match status" value="1"/>
</dbReference>
<protein>
    <recommendedName>
        <fullName evidence="5">Zn(2)-C6 fungal-type domain-containing protein</fullName>
    </recommendedName>
</protein>
<feature type="compositionally biased region" description="Low complexity" evidence="4">
    <location>
        <begin position="25"/>
        <end position="36"/>
    </location>
</feature>
<dbReference type="PROSITE" id="PS00463">
    <property type="entry name" value="ZN2_CY6_FUNGAL_1"/>
    <property type="match status" value="1"/>
</dbReference>
<dbReference type="InterPro" id="IPR050613">
    <property type="entry name" value="Sec_Metabolite_Reg"/>
</dbReference>
<comment type="caution">
    <text evidence="6">The sequence shown here is derived from an EMBL/GenBank/DDBJ whole genome shotgun (WGS) entry which is preliminary data.</text>
</comment>
<feature type="compositionally biased region" description="Polar residues" evidence="4">
    <location>
        <begin position="776"/>
        <end position="804"/>
    </location>
</feature>
<sequence>MNPTKSEGRRRKQAQGAMAPPSGKASSSRASQAPSPIVEGNASIRKSTSNPRLRPRTEDSAQQLKRARGEISCAECRRLKLRCDKSIPCNSCVRRGCPVICPNGVLSSGQGSRFILANTDELHDKLDEMCNRIRVLEDALAASHASNSDLHETHPLLEPKLLEIKHYVPKNHDPKVNITEQKAKSPVEEELDIKILEAFGKLTVEEREGAAEPGDDSDTTKDEQQLPEYIRHLSKTIPFAATSMPKREVLAYIENLLPTYDRARQLCENYLIHVGWWMQVVPRDQLFEELLPRLYGVQSQNSSDGSSPSSSTESSNNKNEPDLKEGEWGVNALDEHELAAFLIVLALGILGELELAPANAEAETYVQCGRAMLNLKKQKLETTWRTISLGLMLATSIGLHRDPNPDKYDEKMILRRRQVFWEIRHMDLWKSLGSGRPTHIHHEYVDCKLPVEDFETLNEDGTKRSNYMYWKYAFNRDVLEVIVKRLASAKPLKYVEILEMDQKVRDYGPTHLKRQLVETPLDVNAYKDRNEVQAYLDRYMLNLIKEFTLQLLHRNFYARAVFENPENPLKSYFAPSFLSTFNSAVLFMRAIREHIPNITHIFLRYWGAWMLIIASTMVAGTVASRSPKSEFAIRAYKELVETKVVFGKMKKHPAVHAVLPVIERLRGKAERALREVGANLEEIQISSALEISKAQEDFELHRDRAISESRELEANFTTNPDEVPDTTTQESFGSHLSVNTATDTQGFVWLDDFSNPQLYLSTLGDERKPSGASYPNPYSSLETLPNSQSTSPQFNSYPSQQSNIYSSRPQEFVDSMAGNQTSAFPSGYNNLSPEYSSNPQYINDGVPATSLPVAFNYGYEVSSYDTLSRRQSIATPSSAPTSTNFSESLPRGMSIPSNLNTIPGSFNAQNYGLSLEEANVYIGSGHQQSYMVPPVSGGSTNIPMGNAERGLHRSNSNGAVCPEMRRFSRTML</sequence>
<evidence type="ECO:0000313" key="7">
    <source>
        <dbReference type="Proteomes" id="UP000217199"/>
    </source>
</evidence>
<dbReference type="Pfam" id="PF04082">
    <property type="entry name" value="Fungal_trans"/>
    <property type="match status" value="1"/>
</dbReference>
<dbReference type="SMART" id="SM00066">
    <property type="entry name" value="GAL4"/>
    <property type="match status" value="1"/>
</dbReference>
<feature type="compositionally biased region" description="Polar residues" evidence="4">
    <location>
        <begin position="715"/>
        <end position="735"/>
    </location>
</feature>
<feature type="region of interest" description="Disordered" evidence="4">
    <location>
        <begin position="709"/>
        <end position="735"/>
    </location>
</feature>
<reference evidence="6 7" key="1">
    <citation type="journal article" date="2017" name="Mol. Ecol.">
        <title>Comparative and population genomic landscape of Phellinus noxius: A hypervariable fungus causing root rot in trees.</title>
        <authorList>
            <person name="Chung C.L."/>
            <person name="Lee T.J."/>
            <person name="Akiba M."/>
            <person name="Lee H.H."/>
            <person name="Kuo T.H."/>
            <person name="Liu D."/>
            <person name="Ke H.M."/>
            <person name="Yokoi T."/>
            <person name="Roa M.B."/>
            <person name="Lu M.J."/>
            <person name="Chang Y.Y."/>
            <person name="Ann P.J."/>
            <person name="Tsai J.N."/>
            <person name="Chen C.Y."/>
            <person name="Tzean S.S."/>
            <person name="Ota Y."/>
            <person name="Hattori T."/>
            <person name="Sahashi N."/>
            <person name="Liou R.F."/>
            <person name="Kikuchi T."/>
            <person name="Tsai I.J."/>
        </authorList>
    </citation>
    <scope>NUCLEOTIDE SEQUENCE [LARGE SCALE GENOMIC DNA]</scope>
    <source>
        <strain evidence="6 7">FFPRI411160</strain>
    </source>
</reference>
<keyword evidence="3" id="KW-0539">Nucleus</keyword>
<keyword evidence="2" id="KW-0479">Metal-binding</keyword>
<evidence type="ECO:0000256" key="4">
    <source>
        <dbReference type="SAM" id="MobiDB-lite"/>
    </source>
</evidence>
<feature type="region of interest" description="Disordered" evidence="4">
    <location>
        <begin position="298"/>
        <end position="325"/>
    </location>
</feature>
<dbReference type="SMART" id="SM00906">
    <property type="entry name" value="Fungal_trans"/>
    <property type="match status" value="1"/>
</dbReference>
<evidence type="ECO:0000256" key="3">
    <source>
        <dbReference type="ARBA" id="ARBA00023242"/>
    </source>
</evidence>
<dbReference type="GO" id="GO:0006351">
    <property type="term" value="P:DNA-templated transcription"/>
    <property type="evidence" value="ECO:0007669"/>
    <property type="project" value="InterPro"/>
</dbReference>
<accession>A0A286U693</accession>
<comment type="subcellular location">
    <subcellularLocation>
        <location evidence="1">Nucleus</location>
    </subcellularLocation>
</comment>
<dbReference type="PANTHER" id="PTHR31001:SF56">
    <property type="entry name" value="ZN(2)-C6 FUNGAL-TYPE DOMAIN-CONTAINING PROTEIN"/>
    <property type="match status" value="1"/>
</dbReference>
<dbReference type="InterPro" id="IPR007219">
    <property type="entry name" value="XnlR_reg_dom"/>
</dbReference>
<dbReference type="PANTHER" id="PTHR31001">
    <property type="entry name" value="UNCHARACTERIZED TRANSCRIPTIONAL REGULATORY PROTEIN"/>
    <property type="match status" value="1"/>
</dbReference>
<feature type="region of interest" description="Disordered" evidence="4">
    <location>
        <begin position="1"/>
        <end position="64"/>
    </location>
</feature>
<dbReference type="GO" id="GO:0000981">
    <property type="term" value="F:DNA-binding transcription factor activity, RNA polymerase II-specific"/>
    <property type="evidence" value="ECO:0007669"/>
    <property type="project" value="InterPro"/>
</dbReference>
<feature type="domain" description="Zn(2)-C6 fungal-type" evidence="5">
    <location>
        <begin position="72"/>
        <end position="101"/>
    </location>
</feature>
<dbReference type="AlphaFoldDB" id="A0A286U693"/>
<dbReference type="Proteomes" id="UP000217199">
    <property type="component" value="Unassembled WGS sequence"/>
</dbReference>
<dbReference type="STRING" id="2282107.A0A286U693"/>
<feature type="region of interest" description="Disordered" evidence="4">
    <location>
        <begin position="761"/>
        <end position="804"/>
    </location>
</feature>
<dbReference type="OrthoDB" id="424974at2759"/>
<dbReference type="InterPro" id="IPR001138">
    <property type="entry name" value="Zn2Cys6_DnaBD"/>
</dbReference>
<organism evidence="6 7">
    <name type="scientific">Pyrrhoderma noxium</name>
    <dbReference type="NCBI Taxonomy" id="2282107"/>
    <lineage>
        <taxon>Eukaryota</taxon>
        <taxon>Fungi</taxon>
        <taxon>Dikarya</taxon>
        <taxon>Basidiomycota</taxon>
        <taxon>Agaricomycotina</taxon>
        <taxon>Agaricomycetes</taxon>
        <taxon>Hymenochaetales</taxon>
        <taxon>Hymenochaetaceae</taxon>
        <taxon>Pyrrhoderma</taxon>
    </lineage>
</organism>
<evidence type="ECO:0000256" key="2">
    <source>
        <dbReference type="ARBA" id="ARBA00022723"/>
    </source>
</evidence>
<dbReference type="SUPFAM" id="SSF57701">
    <property type="entry name" value="Zn2/Cys6 DNA-binding domain"/>
    <property type="match status" value="1"/>
</dbReference>
<dbReference type="CDD" id="cd00067">
    <property type="entry name" value="GAL4"/>
    <property type="match status" value="1"/>
</dbReference>
<keyword evidence="7" id="KW-1185">Reference proteome</keyword>
<dbReference type="GO" id="GO:0003677">
    <property type="term" value="F:DNA binding"/>
    <property type="evidence" value="ECO:0007669"/>
    <property type="project" value="InterPro"/>
</dbReference>
<dbReference type="EMBL" id="NBII01000011">
    <property type="protein sequence ID" value="PAV15080.1"/>
    <property type="molecule type" value="Genomic_DNA"/>
</dbReference>
<name>A0A286U693_9AGAM</name>
<evidence type="ECO:0000313" key="6">
    <source>
        <dbReference type="EMBL" id="PAV15080.1"/>
    </source>
</evidence>
<evidence type="ECO:0000259" key="5">
    <source>
        <dbReference type="PROSITE" id="PS50048"/>
    </source>
</evidence>
<dbReference type="InterPro" id="IPR036864">
    <property type="entry name" value="Zn2-C6_fun-type_DNA-bd_sf"/>
</dbReference>